<feature type="region of interest" description="Disordered" evidence="1">
    <location>
        <begin position="229"/>
        <end position="249"/>
    </location>
</feature>
<dbReference type="Proteomes" id="UP000789390">
    <property type="component" value="Unassembled WGS sequence"/>
</dbReference>
<sequence>MKVWFIAVLLAVAVTSLTAAAAKSKTEVEVAVTDVPEAADDEVKVETVGEDEEESETEGGEKDEEGSNESSSEENEEENEEEEESSTKAAEEVTTTVKVTPVVYSTTEAYIKPAYVIRPTAATYSPSKVNYIQVPGPVYKPVVVTTTEAPYTPLVVVSVKPSVPAVKPKPIDEPSKYVKPASILTAALETTTKYAPIVFEKPSSAPVVTVRKSGWVRAPGYNLGYARSESSGPAVVETPKTSAVSSGSQPATKKVVTRQSQWFFKPKSAAISISN</sequence>
<feature type="compositionally biased region" description="Polar residues" evidence="1">
    <location>
        <begin position="239"/>
        <end position="249"/>
    </location>
</feature>
<feature type="chain" id="PRO_5035312928" description="EOG090X0F73" evidence="2">
    <location>
        <begin position="21"/>
        <end position="275"/>
    </location>
</feature>
<feature type="signal peptide" evidence="2">
    <location>
        <begin position="1"/>
        <end position="20"/>
    </location>
</feature>
<evidence type="ECO:0000256" key="1">
    <source>
        <dbReference type="SAM" id="MobiDB-lite"/>
    </source>
</evidence>
<organism evidence="3 4">
    <name type="scientific">Daphnia galeata</name>
    <dbReference type="NCBI Taxonomy" id="27404"/>
    <lineage>
        <taxon>Eukaryota</taxon>
        <taxon>Metazoa</taxon>
        <taxon>Ecdysozoa</taxon>
        <taxon>Arthropoda</taxon>
        <taxon>Crustacea</taxon>
        <taxon>Branchiopoda</taxon>
        <taxon>Diplostraca</taxon>
        <taxon>Cladocera</taxon>
        <taxon>Anomopoda</taxon>
        <taxon>Daphniidae</taxon>
        <taxon>Daphnia</taxon>
    </lineage>
</organism>
<dbReference type="OrthoDB" id="10558412at2759"/>
<keyword evidence="2" id="KW-0732">Signal</keyword>
<protein>
    <recommendedName>
        <fullName evidence="5">EOG090X0F73</fullName>
    </recommendedName>
</protein>
<evidence type="ECO:0000313" key="3">
    <source>
        <dbReference type="EMBL" id="CAH0107397.1"/>
    </source>
</evidence>
<feature type="region of interest" description="Disordered" evidence="1">
    <location>
        <begin position="31"/>
        <end position="93"/>
    </location>
</feature>
<evidence type="ECO:0000313" key="4">
    <source>
        <dbReference type="Proteomes" id="UP000789390"/>
    </source>
</evidence>
<evidence type="ECO:0008006" key="5">
    <source>
        <dbReference type="Google" id="ProtNLM"/>
    </source>
</evidence>
<dbReference type="EMBL" id="CAKKLH010000268">
    <property type="protein sequence ID" value="CAH0107397.1"/>
    <property type="molecule type" value="Genomic_DNA"/>
</dbReference>
<proteinExistence type="predicted"/>
<keyword evidence="4" id="KW-1185">Reference proteome</keyword>
<gene>
    <name evidence="3" type="ORF">DGAL_LOCUS10691</name>
</gene>
<dbReference type="AlphaFoldDB" id="A0A8J2RY70"/>
<comment type="caution">
    <text evidence="3">The sequence shown here is derived from an EMBL/GenBank/DDBJ whole genome shotgun (WGS) entry which is preliminary data.</text>
</comment>
<feature type="compositionally biased region" description="Acidic residues" evidence="1">
    <location>
        <begin position="48"/>
        <end position="84"/>
    </location>
</feature>
<accession>A0A8J2RY70</accession>
<name>A0A8J2RY70_9CRUS</name>
<evidence type="ECO:0000256" key="2">
    <source>
        <dbReference type="SAM" id="SignalP"/>
    </source>
</evidence>
<reference evidence="3" key="1">
    <citation type="submission" date="2021-11" db="EMBL/GenBank/DDBJ databases">
        <authorList>
            <person name="Schell T."/>
        </authorList>
    </citation>
    <scope>NUCLEOTIDE SEQUENCE</scope>
    <source>
        <strain evidence="3">M5</strain>
    </source>
</reference>